<feature type="chain" id="PRO_5013689324" evidence="1">
    <location>
        <begin position="16"/>
        <end position="248"/>
    </location>
</feature>
<evidence type="ECO:0000313" key="4">
    <source>
        <dbReference type="Proteomes" id="UP000229897"/>
    </source>
</evidence>
<dbReference type="EMBL" id="CP024608">
    <property type="protein sequence ID" value="ATQ78688.1"/>
    <property type="molecule type" value="Genomic_DNA"/>
</dbReference>
<dbReference type="NCBIfam" id="TIGR02595">
    <property type="entry name" value="PEP_CTERM"/>
    <property type="match status" value="1"/>
</dbReference>
<dbReference type="OrthoDB" id="573436at2"/>
<dbReference type="Pfam" id="PF07589">
    <property type="entry name" value="PEP-CTERM"/>
    <property type="match status" value="1"/>
</dbReference>
<proteinExistence type="predicted"/>
<reference evidence="3" key="1">
    <citation type="submission" date="2017-10" db="EMBL/GenBank/DDBJ databases">
        <title>Massilia psychrophilum sp. nov., a novel purple-pigmented bacterium isolated from Tianshan glacier, Xinjiang Municipality, China.</title>
        <authorList>
            <person name="Wang H."/>
        </authorList>
    </citation>
    <scope>NUCLEOTIDE SEQUENCE [LARGE SCALE GENOMIC DNA]</scope>
    <source>
        <strain evidence="3">B2</strain>
    </source>
</reference>
<evidence type="ECO:0000256" key="1">
    <source>
        <dbReference type="SAM" id="SignalP"/>
    </source>
</evidence>
<dbReference type="AlphaFoldDB" id="A0A2D2DUN7"/>
<feature type="domain" description="Ice-binding protein C-terminal" evidence="2">
    <location>
        <begin position="223"/>
        <end position="245"/>
    </location>
</feature>
<feature type="signal peptide" evidence="1">
    <location>
        <begin position="1"/>
        <end position="15"/>
    </location>
</feature>
<keyword evidence="1" id="KW-0732">Signal</keyword>
<dbReference type="InterPro" id="IPR013424">
    <property type="entry name" value="Ice-binding_C"/>
</dbReference>
<protein>
    <submittedName>
        <fullName evidence="3">PEP-CTERM sorting domain-containing protein</fullName>
    </submittedName>
</protein>
<dbReference type="Proteomes" id="UP000229897">
    <property type="component" value="Chromosome"/>
</dbReference>
<dbReference type="InterPro" id="IPR049804">
    <property type="entry name" value="Choice_anch_L"/>
</dbReference>
<organism evidence="3 4">
    <name type="scientific">Massilia violaceinigra</name>
    <dbReference type="NCBI Taxonomy" id="2045208"/>
    <lineage>
        <taxon>Bacteria</taxon>
        <taxon>Pseudomonadati</taxon>
        <taxon>Pseudomonadota</taxon>
        <taxon>Betaproteobacteria</taxon>
        <taxon>Burkholderiales</taxon>
        <taxon>Oxalobacteraceae</taxon>
        <taxon>Telluria group</taxon>
        <taxon>Massilia</taxon>
    </lineage>
</organism>
<gene>
    <name evidence="3" type="ORF">CR152_02420</name>
</gene>
<accession>A0A2D2DUN7</accession>
<dbReference type="NCBIfam" id="NF038133">
    <property type="entry name" value="choice_anch_L"/>
    <property type="match status" value="1"/>
</dbReference>
<evidence type="ECO:0000259" key="2">
    <source>
        <dbReference type="Pfam" id="PF07589"/>
    </source>
</evidence>
<sequence>MSAAALLLATSSAHALVVTNTTNASTLANALGGTGVTITNATLASATSAASGTFTDGGNIGFGQGVLLTTGRTACAVGGNNGGSCSGDGTTTSLKFNFTSTTGNVFFNYVFASEEYNEFVGTEYNDLFELKLNGKNIALVPGANGVVSINNVNNNINAGYYRDNAKQTVDTGYDGLTTVMTAKAFGLVGVNTFEFLIQDRGDANLDSGVFIQGGTFAGDPVGVPEPGSLALLGLGLAGLAVAKRKKAA</sequence>
<keyword evidence="4" id="KW-1185">Reference proteome</keyword>
<name>A0A2D2DUN7_9BURK</name>
<dbReference type="KEGG" id="mass:CR152_02420"/>
<evidence type="ECO:0000313" key="3">
    <source>
        <dbReference type="EMBL" id="ATQ78688.1"/>
    </source>
</evidence>